<accession>A0A3D4VC92</accession>
<reference evidence="1 2" key="1">
    <citation type="journal article" date="2018" name="Nat. Biotechnol.">
        <title>A standardized bacterial taxonomy based on genome phylogeny substantially revises the tree of life.</title>
        <authorList>
            <person name="Parks D.H."/>
            <person name="Chuvochina M."/>
            <person name="Waite D.W."/>
            <person name="Rinke C."/>
            <person name="Skarshewski A."/>
            <person name="Chaumeil P.A."/>
            <person name="Hugenholtz P."/>
        </authorList>
    </citation>
    <scope>NUCLEOTIDE SEQUENCE [LARGE SCALE GENOMIC DNA]</scope>
    <source>
        <strain evidence="1">UBA8844</strain>
    </source>
</reference>
<protein>
    <submittedName>
        <fullName evidence="1">Uncharacterized protein</fullName>
    </submittedName>
</protein>
<evidence type="ECO:0000313" key="1">
    <source>
        <dbReference type="EMBL" id="HCT57947.1"/>
    </source>
</evidence>
<evidence type="ECO:0000313" key="2">
    <source>
        <dbReference type="Proteomes" id="UP000264071"/>
    </source>
</evidence>
<name>A0A3D4VC92_9BACT</name>
<dbReference type="AlphaFoldDB" id="A0A3D4VC92"/>
<proteinExistence type="predicted"/>
<dbReference type="Proteomes" id="UP000264071">
    <property type="component" value="Unassembled WGS sequence"/>
</dbReference>
<comment type="caution">
    <text evidence="1">The sequence shown here is derived from an EMBL/GenBank/DDBJ whole genome shotgun (WGS) entry which is preliminary data.</text>
</comment>
<dbReference type="OMA" id="IHCVDET"/>
<sequence length="362" mass="38135">MPDTKTIKTRPVANQKVLTATEAREFDAAPVVERFTTSMLEGAERKQAEDAAHAATGLLLKGLFNRLDPLKYAGPTRSDTPEGAAIDAVRDIEAKAFARMAPRLRALAEDKPRLAKMTAPLGNVDFTRASLDLKLARPIAGGAALKRVTVGERDDDASSFAGANAVPRSGGSRYSRMDLVLRAIHCVDETNPEGGGADDIVLGGVIVGASGNTKVIKSRFIGNFEDGTYISVGELPFGQFSLRSTSGYPKTMYGILQLVESDQDDADAARALTSALSTITTIAVSTVATPTAGAIAGAVVNAVGGLVSVFISDDAFPPYGIRARLMSENEFGNDGDSGRLRTGNIVGHGGSYRIGYRWLLNA</sequence>
<organism evidence="1 2">
    <name type="scientific">Gemmatimonas aurantiaca</name>
    <dbReference type="NCBI Taxonomy" id="173480"/>
    <lineage>
        <taxon>Bacteria</taxon>
        <taxon>Pseudomonadati</taxon>
        <taxon>Gemmatimonadota</taxon>
        <taxon>Gemmatimonadia</taxon>
        <taxon>Gemmatimonadales</taxon>
        <taxon>Gemmatimonadaceae</taxon>
        <taxon>Gemmatimonas</taxon>
    </lineage>
</organism>
<dbReference type="EMBL" id="DPIY01000010">
    <property type="protein sequence ID" value="HCT57947.1"/>
    <property type="molecule type" value="Genomic_DNA"/>
</dbReference>
<gene>
    <name evidence="1" type="ORF">DGD08_12155</name>
</gene>